<dbReference type="InterPro" id="IPR036689">
    <property type="entry name" value="ESAT-6-like_sf"/>
</dbReference>
<accession>A0A285KEA1</accession>
<dbReference type="Proteomes" id="UP000219612">
    <property type="component" value="Unassembled WGS sequence"/>
</dbReference>
<evidence type="ECO:0000256" key="1">
    <source>
        <dbReference type="RuleBase" id="RU362001"/>
    </source>
</evidence>
<dbReference type="NCBIfam" id="TIGR03930">
    <property type="entry name" value="WXG100_ESAT6"/>
    <property type="match status" value="1"/>
</dbReference>
<dbReference type="InterPro" id="IPR010310">
    <property type="entry name" value="T7SS_ESAT-6-like"/>
</dbReference>
<gene>
    <name evidence="2" type="ORF">SAMN05421748_13899</name>
</gene>
<organism evidence="2 3">
    <name type="scientific">Paractinoplanes atraurantiacus</name>
    <dbReference type="NCBI Taxonomy" id="1036182"/>
    <lineage>
        <taxon>Bacteria</taxon>
        <taxon>Bacillati</taxon>
        <taxon>Actinomycetota</taxon>
        <taxon>Actinomycetes</taxon>
        <taxon>Micromonosporales</taxon>
        <taxon>Micromonosporaceae</taxon>
        <taxon>Paractinoplanes</taxon>
    </lineage>
</organism>
<comment type="similarity">
    <text evidence="1">Belongs to the WXG100 family.</text>
</comment>
<keyword evidence="3" id="KW-1185">Reference proteome</keyword>
<dbReference type="EMBL" id="OBDY01000038">
    <property type="protein sequence ID" value="SNY70954.1"/>
    <property type="molecule type" value="Genomic_DNA"/>
</dbReference>
<proteinExistence type="inferred from homology"/>
<dbReference type="Pfam" id="PF06013">
    <property type="entry name" value="WXG100"/>
    <property type="match status" value="1"/>
</dbReference>
<dbReference type="AlphaFoldDB" id="A0A285KEA1"/>
<dbReference type="SUPFAM" id="SSF140453">
    <property type="entry name" value="EsxAB dimer-like"/>
    <property type="match status" value="1"/>
</dbReference>
<evidence type="ECO:0000313" key="2">
    <source>
        <dbReference type="EMBL" id="SNY70954.1"/>
    </source>
</evidence>
<dbReference type="Gene3D" id="1.10.287.1060">
    <property type="entry name" value="ESAT-6-like"/>
    <property type="match status" value="1"/>
</dbReference>
<sequence length="109" mass="11247">MTSGVAQTQAESAVMAKTAANFDDVNAGLQQMLSTLMSELSVLSSAWKGLGAAAFEQVKVQYAEDLKKLNGALAQTADSIKVSGVGYDASDTEAQSRVANSGGSFQLPL</sequence>
<protein>
    <recommendedName>
        <fullName evidence="1">ESAT-6-like protein</fullName>
    </recommendedName>
</protein>
<reference evidence="3" key="1">
    <citation type="submission" date="2017-09" db="EMBL/GenBank/DDBJ databases">
        <authorList>
            <person name="Varghese N."/>
            <person name="Submissions S."/>
        </authorList>
    </citation>
    <scope>NUCLEOTIDE SEQUENCE [LARGE SCALE GENOMIC DNA]</scope>
    <source>
        <strain evidence="3">CGMCC 4.6857</strain>
    </source>
</reference>
<evidence type="ECO:0000313" key="3">
    <source>
        <dbReference type="Proteomes" id="UP000219612"/>
    </source>
</evidence>
<name>A0A285KEA1_9ACTN</name>